<proteinExistence type="predicted"/>
<dbReference type="InterPro" id="IPR043502">
    <property type="entry name" value="DNA/RNA_pol_sf"/>
</dbReference>
<gene>
    <name evidence="2" type="ORF">CK203_063051</name>
</gene>
<feature type="region of interest" description="Disordered" evidence="1">
    <location>
        <begin position="107"/>
        <end position="143"/>
    </location>
</feature>
<dbReference type="SUPFAM" id="SSF56672">
    <property type="entry name" value="DNA/RNA polymerases"/>
    <property type="match status" value="1"/>
</dbReference>
<dbReference type="PANTHER" id="PTHR24559">
    <property type="entry name" value="TRANSPOSON TY3-I GAG-POL POLYPROTEIN"/>
    <property type="match status" value="1"/>
</dbReference>
<evidence type="ECO:0000313" key="3">
    <source>
        <dbReference type="Proteomes" id="UP000288805"/>
    </source>
</evidence>
<dbReference type="Proteomes" id="UP000288805">
    <property type="component" value="Unassembled WGS sequence"/>
</dbReference>
<name>A0A438G5I2_VITVI</name>
<evidence type="ECO:0008006" key="4">
    <source>
        <dbReference type="Google" id="ProtNLM"/>
    </source>
</evidence>
<dbReference type="Gene3D" id="3.10.10.10">
    <property type="entry name" value="HIV Type 1 Reverse Transcriptase, subunit A, domain 1"/>
    <property type="match status" value="1"/>
</dbReference>
<dbReference type="EMBL" id="QGNW01000581">
    <property type="protein sequence ID" value="RVW67472.1"/>
    <property type="molecule type" value="Genomic_DNA"/>
</dbReference>
<evidence type="ECO:0000313" key="2">
    <source>
        <dbReference type="EMBL" id="RVW67472.1"/>
    </source>
</evidence>
<reference evidence="2 3" key="1">
    <citation type="journal article" date="2018" name="PLoS Genet.">
        <title>Population sequencing reveals clonal diversity and ancestral inbreeding in the grapevine cultivar Chardonnay.</title>
        <authorList>
            <person name="Roach M.J."/>
            <person name="Johnson D.L."/>
            <person name="Bohlmann J."/>
            <person name="van Vuuren H.J."/>
            <person name="Jones S.J."/>
            <person name="Pretorius I.S."/>
            <person name="Schmidt S.A."/>
            <person name="Borneman A.R."/>
        </authorList>
    </citation>
    <scope>NUCLEOTIDE SEQUENCE [LARGE SCALE GENOMIC DNA]</scope>
    <source>
        <strain evidence="3">cv. Chardonnay</strain>
        <tissue evidence="2">Leaf</tissue>
    </source>
</reference>
<dbReference type="PANTHER" id="PTHR24559:SF444">
    <property type="entry name" value="REVERSE TRANSCRIPTASE DOMAIN-CONTAINING PROTEIN"/>
    <property type="match status" value="1"/>
</dbReference>
<dbReference type="InterPro" id="IPR053134">
    <property type="entry name" value="RNA-dir_DNA_polymerase"/>
</dbReference>
<dbReference type="AlphaFoldDB" id="A0A438G5I2"/>
<sequence length="499" mass="56591">MPKFSTYDGSSDPFDHIMHYRQLMTLDIGNDVLLVQSIPRQPTRNISTPANIKMQDNESLREFVKRFGQAVLQVEAYSMDAVLQIFKRSICPGTPFFRPPQQILVAGQTSRRGAERSAKLPDQPRPSDRKARRAKSPGTAIPHTPLHILREAPPMIRDLSNFRWPEPPRGGRRPEGIIVRSVPTIRSTTTLRRHAGASLLGEKLIRAGHLKQYLRSYAGGRDASRNHNSGTPTAPSAPKAIINYINGCPFDEEYDSKRKRQKLLRAASMLQAGPVTLNVQFLVVQDLSPFNVILGRTWLHYMKAIPSTYHQMHEKQGSARRIHHFLSLVVHLTNSKLLSPADKDPPTVDPLQAIQISEEGTYLTYISSLLTPEKTWNIQDALRQSHDVFAWAHSDMKGIHPSIISHKLNILPTARPVRQKVKRFHPNRQKIIRDEIDKLLEAGFIREVEYPDWLANVMVVPKKEGKWRVCVDYTNLNNACPKDSFLLPRIDQIVDSTTG</sequence>
<protein>
    <recommendedName>
        <fullName evidence="4">Transposon Ty3-I Gag-Pol polyprotein</fullName>
    </recommendedName>
</protein>
<evidence type="ECO:0000256" key="1">
    <source>
        <dbReference type="SAM" id="MobiDB-lite"/>
    </source>
</evidence>
<accession>A0A438G5I2</accession>
<comment type="caution">
    <text evidence="2">The sequence shown here is derived from an EMBL/GenBank/DDBJ whole genome shotgun (WGS) entry which is preliminary data.</text>
</comment>
<organism evidence="2 3">
    <name type="scientific">Vitis vinifera</name>
    <name type="common">Grape</name>
    <dbReference type="NCBI Taxonomy" id="29760"/>
    <lineage>
        <taxon>Eukaryota</taxon>
        <taxon>Viridiplantae</taxon>
        <taxon>Streptophyta</taxon>
        <taxon>Embryophyta</taxon>
        <taxon>Tracheophyta</taxon>
        <taxon>Spermatophyta</taxon>
        <taxon>Magnoliopsida</taxon>
        <taxon>eudicotyledons</taxon>
        <taxon>Gunneridae</taxon>
        <taxon>Pentapetalae</taxon>
        <taxon>rosids</taxon>
        <taxon>Vitales</taxon>
        <taxon>Vitaceae</taxon>
        <taxon>Viteae</taxon>
        <taxon>Vitis</taxon>
    </lineage>
</organism>